<evidence type="ECO:0008006" key="2">
    <source>
        <dbReference type="Google" id="ProtNLM"/>
    </source>
</evidence>
<feature type="non-terminal residue" evidence="1">
    <location>
        <position position="117"/>
    </location>
</feature>
<name>A0A0F9EI82_9ZZZZ</name>
<gene>
    <name evidence="1" type="ORF">LCGC14_2363930</name>
</gene>
<evidence type="ECO:0000313" key="1">
    <source>
        <dbReference type="EMBL" id="KKL44615.1"/>
    </source>
</evidence>
<reference evidence="1" key="1">
    <citation type="journal article" date="2015" name="Nature">
        <title>Complex archaea that bridge the gap between prokaryotes and eukaryotes.</title>
        <authorList>
            <person name="Spang A."/>
            <person name="Saw J.H."/>
            <person name="Jorgensen S.L."/>
            <person name="Zaremba-Niedzwiedzka K."/>
            <person name="Martijn J."/>
            <person name="Lind A.E."/>
            <person name="van Eijk R."/>
            <person name="Schleper C."/>
            <person name="Guy L."/>
            <person name="Ettema T.J."/>
        </authorList>
    </citation>
    <scope>NUCLEOTIDE SEQUENCE</scope>
</reference>
<comment type="caution">
    <text evidence="1">The sequence shown here is derived from an EMBL/GenBank/DDBJ whole genome shotgun (WGS) entry which is preliminary data.</text>
</comment>
<proteinExistence type="predicted"/>
<protein>
    <recommendedName>
        <fullName evidence="2">Transglutaminase-like domain-containing protein</fullName>
    </recommendedName>
</protein>
<dbReference type="AlphaFoldDB" id="A0A0F9EI82"/>
<dbReference type="EMBL" id="LAZR01034694">
    <property type="protein sequence ID" value="KKL44615.1"/>
    <property type="molecule type" value="Genomic_DNA"/>
</dbReference>
<organism evidence="1">
    <name type="scientific">marine sediment metagenome</name>
    <dbReference type="NCBI Taxonomy" id="412755"/>
    <lineage>
        <taxon>unclassified sequences</taxon>
        <taxon>metagenomes</taxon>
        <taxon>ecological metagenomes</taxon>
    </lineage>
</organism>
<sequence length="117" mass="13984">MIGCPGHIASEVWVDKFGKWVWMDARHNFHFEKDGTPLSVIEMRREYWTNQLAGCKLLRGLDRKEVFHSGDKARWGKTWKSYFIREKNSPLNRFKYSWVYSVNANDFFARKREHSPA</sequence>
<accession>A0A0F9EI82</accession>